<organism evidence="1 2">
    <name type="scientific">Strigomonas culicis</name>
    <dbReference type="NCBI Taxonomy" id="28005"/>
    <lineage>
        <taxon>Eukaryota</taxon>
        <taxon>Discoba</taxon>
        <taxon>Euglenozoa</taxon>
        <taxon>Kinetoplastea</taxon>
        <taxon>Metakinetoplastina</taxon>
        <taxon>Trypanosomatida</taxon>
        <taxon>Trypanosomatidae</taxon>
        <taxon>Strigomonadinae</taxon>
        <taxon>Strigomonas</taxon>
    </lineage>
</organism>
<reference evidence="1 2" key="1">
    <citation type="journal article" date="2013" name="PLoS ONE">
        <title>Predicting the Proteins of Angomonas deanei, Strigomonas culicis and Their Respective Endosymbionts Reveals New Aspects of the Trypanosomatidae Family.</title>
        <authorList>
            <person name="Motta M.C."/>
            <person name="Martins A.C."/>
            <person name="de Souza S.S."/>
            <person name="Catta-Preta C.M."/>
            <person name="Silva R."/>
            <person name="Klein C.C."/>
            <person name="de Almeida L.G."/>
            <person name="de Lima Cunha O."/>
            <person name="Ciapina L.P."/>
            <person name="Brocchi M."/>
            <person name="Colabardini A.C."/>
            <person name="de Araujo Lima B."/>
            <person name="Machado C.R."/>
            <person name="de Almeida Soares C.M."/>
            <person name="Probst C.M."/>
            <person name="de Menezes C.B."/>
            <person name="Thompson C.E."/>
            <person name="Bartholomeu D.C."/>
            <person name="Gradia D.F."/>
            <person name="Pavoni D.P."/>
            <person name="Grisard E.C."/>
            <person name="Fantinatti-Garboggini F."/>
            <person name="Marchini F.K."/>
            <person name="Rodrigues-Luiz G.F."/>
            <person name="Wagner G."/>
            <person name="Goldman G.H."/>
            <person name="Fietto J.L."/>
            <person name="Elias M.C."/>
            <person name="Goldman M.H."/>
            <person name="Sagot M.F."/>
            <person name="Pereira M."/>
            <person name="Stoco P.H."/>
            <person name="de Mendonca-Neto R.P."/>
            <person name="Teixeira S.M."/>
            <person name="Maciel T.E."/>
            <person name="de Oliveira Mendes T.A."/>
            <person name="Urmenyi T.P."/>
            <person name="de Souza W."/>
            <person name="Schenkman S."/>
            <person name="de Vasconcelos A.T."/>
        </authorList>
    </citation>
    <scope>NUCLEOTIDE SEQUENCE [LARGE SCALE GENOMIC DNA]</scope>
</reference>
<dbReference type="Proteomes" id="UP000015354">
    <property type="component" value="Unassembled WGS sequence"/>
</dbReference>
<dbReference type="SUPFAM" id="SSF51316">
    <property type="entry name" value="Mss4-like"/>
    <property type="match status" value="1"/>
</dbReference>
<proteinExistence type="predicted"/>
<dbReference type="AlphaFoldDB" id="S9UQM5"/>
<evidence type="ECO:0000313" key="2">
    <source>
        <dbReference type="Proteomes" id="UP000015354"/>
    </source>
</evidence>
<protein>
    <submittedName>
        <fullName evidence="1">Uncharacterized protein</fullName>
    </submittedName>
</protein>
<dbReference type="Gene3D" id="2.170.150.20">
    <property type="entry name" value="Peptide methionine sulfoxide reductase"/>
    <property type="match status" value="1"/>
</dbReference>
<dbReference type="OrthoDB" id="246727at2759"/>
<name>S9UQM5_9TRYP</name>
<gene>
    <name evidence="1" type="ORF">STCU_10894</name>
</gene>
<dbReference type="InterPro" id="IPR011057">
    <property type="entry name" value="Mss4-like_sf"/>
</dbReference>
<keyword evidence="2" id="KW-1185">Reference proteome</keyword>
<comment type="caution">
    <text evidence="1">The sequence shown here is derived from an EMBL/GenBank/DDBJ whole genome shotgun (WGS) entry which is preliminary data.</text>
</comment>
<evidence type="ECO:0000313" key="1">
    <source>
        <dbReference type="EMBL" id="EPY16951.1"/>
    </source>
</evidence>
<dbReference type="EMBL" id="ATMH01010778">
    <property type="protein sequence ID" value="EPY16951.1"/>
    <property type="molecule type" value="Genomic_DNA"/>
</dbReference>
<sequence>MSTGRVVTVLSDRGVSANGNNNNNTPVPRRTTMNVTLKATAGAGGRSSIYSRIPFAPFDLKAEYYGDSSNWNQNLPVEVLHVIDGATLEPPFTTLLWTQGAADPTQVVLGHGEDPTHAVAQTKDNKPPLEDPDHHYYNRKLTEGYYSCIRCGVPLFDPAYQIDYTIGRGWAAFQYVNADAVTVEIVTVKRSASLSVSNNVRQRLLPLADTPSTFEFHVRCAYCNAFVGTTTRDVQAGISAAVKSGELFLVNSCGLLHMAFRTNANLKGVIAEEPEEDDGSDDETGERFEDNEIFKVEVY</sequence>
<accession>S9UQM5</accession>